<feature type="compositionally biased region" description="Polar residues" evidence="1">
    <location>
        <begin position="470"/>
        <end position="480"/>
    </location>
</feature>
<accession>A0A9Q5HYM2</accession>
<dbReference type="SUPFAM" id="SSF56300">
    <property type="entry name" value="Metallo-dependent phosphatases"/>
    <property type="match status" value="1"/>
</dbReference>
<dbReference type="InterPro" id="IPR012677">
    <property type="entry name" value="Nucleotide-bd_a/b_plait_sf"/>
</dbReference>
<feature type="compositionally biased region" description="Basic and acidic residues" evidence="1">
    <location>
        <begin position="731"/>
        <end position="740"/>
    </location>
</feature>
<feature type="region of interest" description="Disordered" evidence="1">
    <location>
        <begin position="684"/>
        <end position="740"/>
    </location>
</feature>
<evidence type="ECO:0000259" key="2">
    <source>
        <dbReference type="Pfam" id="PF10360"/>
    </source>
</evidence>
<feature type="compositionally biased region" description="Low complexity" evidence="1">
    <location>
        <begin position="459"/>
        <end position="469"/>
    </location>
</feature>
<dbReference type="InterPro" id="IPR035979">
    <property type="entry name" value="RBD_domain_sf"/>
</dbReference>
<dbReference type="AlphaFoldDB" id="A0A9Q5HYM2"/>
<dbReference type="PANTHER" id="PTHR31987">
    <property type="entry name" value="GLUTAMINASE A-RELATED"/>
    <property type="match status" value="1"/>
</dbReference>
<evidence type="ECO:0000256" key="1">
    <source>
        <dbReference type="SAM" id="MobiDB-lite"/>
    </source>
</evidence>
<dbReference type="InterPro" id="IPR029052">
    <property type="entry name" value="Metallo-depent_PP-like"/>
</dbReference>
<feature type="compositionally biased region" description="Basic and acidic residues" evidence="1">
    <location>
        <begin position="691"/>
        <end position="704"/>
    </location>
</feature>
<evidence type="ECO:0000313" key="4">
    <source>
        <dbReference type="Proteomes" id="UP000757232"/>
    </source>
</evidence>
<dbReference type="GO" id="GO:0003676">
    <property type="term" value="F:nucleic acid binding"/>
    <property type="evidence" value="ECO:0007669"/>
    <property type="project" value="InterPro"/>
</dbReference>
<dbReference type="InterPro" id="IPR018829">
    <property type="entry name" value="DUF2433"/>
</dbReference>
<feature type="compositionally biased region" description="Polar residues" evidence="1">
    <location>
        <begin position="508"/>
        <end position="522"/>
    </location>
</feature>
<dbReference type="EMBL" id="LNZH02000180">
    <property type="protein sequence ID" value="OCB88326.1"/>
    <property type="molecule type" value="Genomic_DNA"/>
</dbReference>
<dbReference type="Gene3D" id="3.30.70.330">
    <property type="match status" value="1"/>
</dbReference>
<sequence length="740" mass="80052">MATVLFHRCNASFCLQLWGVGLGRYSALAIVFHIVYCTSKAMSHSVVSSTRPGASPMPAHVSVNTQTKVIDTIAGRILCIADVRGKLSSLSDMAREANAKAIIHTGDFGFFGESYRDFLVDMSYIITWMNQEASSLENINDRTLKHLTQYSPLIPNAQRSSLLAPDTPPAAIRAAMTVSLLSEFPLLLSGQIKLSVPVFTVWGACEDVRILEKFRQGAYDIENLHVLDEATTRCLDIGGVKLRLLGLGGAFVLHKMFDNGDGNATIAGGQGTVWTTVLQIGELVDTAQRVYDPSETRLLITHASPGREGIIAQLALVLKADLTISAGLHFRYTSSWNEFSVQGDFEGYRHKIIAGRESFNKIWESVKPQVEAVVDDNQRILLEKALSVIERVPAVQPHIGPGGTATGEEPAWKNCWNWNLCDAAYGSLVLDIKEGRVSAEIKSQGFNYAYRRSVNTQATAATPNSTTSALPNNAAPSTSGTPAPQKTQATTALRSNGPSVARTPPPQTSHQQQGSMTLSGKETPSKDKSGTANEATASPSDAQKNAAKKGDFKRKEKRDGADGDASASAAPLESKPAGASVQGSVPPSGKATPAPEDGSGWPTSPTGATSPTPRKRNPWTIFMRYSGQREDEEIRKFFGEAKVKKIHYPQHYGKSTRTAFVEFETEELMRMALDKHAEKFNDGVVPYVTQADDREERRESDRGAPRGRGRGRGGGLAARGFAAAGLTRHQSQPDKKPEGE</sequence>
<dbReference type="InterPro" id="IPR052743">
    <property type="entry name" value="Glutaminase_GtaA"/>
</dbReference>
<dbReference type="SUPFAM" id="SSF54928">
    <property type="entry name" value="RNA-binding domain, RBD"/>
    <property type="match status" value="1"/>
</dbReference>
<dbReference type="PANTHER" id="PTHR31987:SF11">
    <property type="entry name" value="DUF2433 DOMAIN-CONTAINING PROTEIN"/>
    <property type="match status" value="1"/>
</dbReference>
<reference evidence="3" key="1">
    <citation type="submission" date="2016-06" db="EMBL/GenBank/DDBJ databases">
        <title>Draft Genome sequence of the fungus Inonotus baumii.</title>
        <authorList>
            <person name="Zhu H."/>
            <person name="Lin W."/>
        </authorList>
    </citation>
    <scope>NUCLEOTIDE SEQUENCE</scope>
    <source>
        <strain evidence="3">821</strain>
    </source>
</reference>
<proteinExistence type="predicted"/>
<comment type="caution">
    <text evidence="3">The sequence shown here is derived from an EMBL/GenBank/DDBJ whole genome shotgun (WGS) entry which is preliminary data.</text>
</comment>
<organism evidence="3 4">
    <name type="scientific">Sanghuangporus baumii</name>
    <name type="common">Phellinus baumii</name>
    <dbReference type="NCBI Taxonomy" id="108892"/>
    <lineage>
        <taxon>Eukaryota</taxon>
        <taxon>Fungi</taxon>
        <taxon>Dikarya</taxon>
        <taxon>Basidiomycota</taxon>
        <taxon>Agaricomycotina</taxon>
        <taxon>Agaricomycetes</taxon>
        <taxon>Hymenochaetales</taxon>
        <taxon>Hymenochaetaceae</taxon>
        <taxon>Sanghuangporus</taxon>
    </lineage>
</organism>
<evidence type="ECO:0000313" key="3">
    <source>
        <dbReference type="EMBL" id="OCB88326.1"/>
    </source>
</evidence>
<dbReference type="Proteomes" id="UP000757232">
    <property type="component" value="Unassembled WGS sequence"/>
</dbReference>
<feature type="compositionally biased region" description="Polar residues" evidence="1">
    <location>
        <begin position="530"/>
        <end position="543"/>
    </location>
</feature>
<protein>
    <recommendedName>
        <fullName evidence="2">DUF2433 domain-containing protein</fullName>
    </recommendedName>
</protein>
<feature type="compositionally biased region" description="Low complexity" evidence="1">
    <location>
        <begin position="481"/>
        <end position="492"/>
    </location>
</feature>
<dbReference type="OrthoDB" id="3918848at2759"/>
<gene>
    <name evidence="3" type="ORF">A7U60_g4528</name>
</gene>
<name>A0A9Q5HYM2_SANBA</name>
<feature type="domain" description="DUF2433" evidence="2">
    <location>
        <begin position="332"/>
        <end position="451"/>
    </location>
</feature>
<feature type="region of interest" description="Disordered" evidence="1">
    <location>
        <begin position="459"/>
        <end position="619"/>
    </location>
</feature>
<keyword evidence="4" id="KW-1185">Reference proteome</keyword>
<dbReference type="Pfam" id="PF10360">
    <property type="entry name" value="DUF2433"/>
    <property type="match status" value="1"/>
</dbReference>
<feature type="compositionally biased region" description="Low complexity" evidence="1">
    <location>
        <begin position="598"/>
        <end position="612"/>
    </location>
</feature>
<feature type="compositionally biased region" description="Basic and acidic residues" evidence="1">
    <location>
        <begin position="548"/>
        <end position="561"/>
    </location>
</feature>